<comment type="caution">
    <text evidence="9">The sequence shown here is derived from an EMBL/GenBank/DDBJ whole genome shotgun (WGS) entry which is preliminary data.</text>
</comment>
<dbReference type="GO" id="GO:1990316">
    <property type="term" value="C:Atg1/ULK1 kinase complex"/>
    <property type="evidence" value="ECO:0007669"/>
    <property type="project" value="TreeGrafter"/>
</dbReference>
<dbReference type="GO" id="GO:0061709">
    <property type="term" value="P:reticulophagy"/>
    <property type="evidence" value="ECO:0007669"/>
    <property type="project" value="TreeGrafter"/>
</dbReference>
<feature type="coiled-coil region" evidence="5">
    <location>
        <begin position="625"/>
        <end position="659"/>
    </location>
</feature>
<dbReference type="GO" id="GO:0060090">
    <property type="term" value="F:molecular adaptor activity"/>
    <property type="evidence" value="ECO:0007669"/>
    <property type="project" value="TreeGrafter"/>
</dbReference>
<proteinExistence type="predicted"/>
<evidence type="ECO:0000313" key="9">
    <source>
        <dbReference type="EMBL" id="TMW56373.1"/>
    </source>
</evidence>
<dbReference type="PANTHER" id="PTHR13222">
    <property type="entry name" value="RB1-INDUCIBLE COILED-COIL"/>
    <property type="match status" value="1"/>
</dbReference>
<dbReference type="Proteomes" id="UP000794436">
    <property type="component" value="Unassembled WGS sequence"/>
</dbReference>
<dbReference type="GO" id="GO:0000422">
    <property type="term" value="P:autophagy of mitochondrion"/>
    <property type="evidence" value="ECO:0007669"/>
    <property type="project" value="TreeGrafter"/>
</dbReference>
<feature type="region of interest" description="Disordered" evidence="6">
    <location>
        <begin position="503"/>
        <end position="545"/>
    </location>
</feature>
<organism evidence="9 10">
    <name type="scientific">Pythium oligandrum</name>
    <name type="common">Mycoparasitic fungus</name>
    <dbReference type="NCBI Taxonomy" id="41045"/>
    <lineage>
        <taxon>Eukaryota</taxon>
        <taxon>Sar</taxon>
        <taxon>Stramenopiles</taxon>
        <taxon>Oomycota</taxon>
        <taxon>Peronosporomycetes</taxon>
        <taxon>Pythiales</taxon>
        <taxon>Pythiaceae</taxon>
        <taxon>Pythium</taxon>
    </lineage>
</organism>
<sequence length="893" mass="101695">MDCVLRVGNSVNGVVYTVRLASNDLAVDELRDELVRLSDIPSNDQILLSGPPYARLDPRRAISSYGLPASDRQIYLYDRRMLSQEHPVPPRLALEPVEIELPTVPVMSSENQQMLNESSYPLLKALLEYESHFQLQVNQSEAIERASAANVAACERSVKELEVQSNAIRAAIANVEVFRESMSKHFLPFWNEYEEVASQHEKLLAQFETHLAALSTVTLHPALATGDRKTLYDCVPVEREREWAYQCEHSHLHLRTQVARLKQVHEEVSNDVSTLVRSQDDILVSYQGAVRDLSQMQQYVTAQRDITGKLEETLGVVVRKIAEASSEMPSGSSMFASTLFLDMCRGIDELYHSQHDLLPSAQKSAEEIKATMSKMSSIKLSFFSHVHSHLRRISVAQSKIRDFENSLAMLKEALHAQKKHFNELEHLAKLPESYTACLREIARRVRYGRQFSDRIQSMAEELAQMRDEEVNHRERFLRVYGQHLPRDFVPGLAEKPSHCEFRMRPFDQNLPPIEDESLDDGNATSEEETKESDADTAGRSVCDPHTNNLETELLQKRCEELEARVAELTLELQQKKDSSYYESIVQSELSEVSAREGDSSCEFPLVLALAANAGGMTSSSEVDQSNLLERELQSLKSVKEEAESRNREKDEVIVKLESENQQFLINAAAFEEYPFPRVRGLLGPLEIQERTRREQQLQEMQTKLQASLQNLQGSIDTQRASLLRVLKVLGFWPPRDREVTDTDEYITSHMERVETRIRELTSSADTEKVLRQELERQHEEINLLESQHFDLADSFKISFRSFHVNDLALFLPTSAPGSDAQRVYLAFHHGCPHRFLSEESISSFMIGGRKYPDYVVGRIVLIDEQLATESNNPYGLHLGTTFYILTVASLQDT</sequence>
<dbReference type="GO" id="GO:0034727">
    <property type="term" value="P:piecemeal microautophagy of the nucleus"/>
    <property type="evidence" value="ECO:0007669"/>
    <property type="project" value="TreeGrafter"/>
</dbReference>
<keyword evidence="1" id="KW-0813">Transport</keyword>
<evidence type="ECO:0000256" key="2">
    <source>
        <dbReference type="ARBA" id="ARBA00022927"/>
    </source>
</evidence>
<dbReference type="GO" id="GO:0015031">
    <property type="term" value="P:protein transport"/>
    <property type="evidence" value="ECO:0007669"/>
    <property type="project" value="UniProtKB-KW"/>
</dbReference>
<dbReference type="PANTHER" id="PTHR13222:SF1">
    <property type="entry name" value="RB1-INDUCIBLE COILED-COIL PROTEIN 1"/>
    <property type="match status" value="1"/>
</dbReference>
<gene>
    <name evidence="9" type="ORF">Poli38472_006383</name>
</gene>
<dbReference type="AlphaFoldDB" id="A0A8K1C4P6"/>
<evidence type="ECO:0000256" key="1">
    <source>
        <dbReference type="ARBA" id="ARBA00022448"/>
    </source>
</evidence>
<dbReference type="OrthoDB" id="447953at2759"/>
<evidence type="ECO:0000256" key="5">
    <source>
        <dbReference type="SAM" id="Coils"/>
    </source>
</evidence>
<dbReference type="Pfam" id="PF10377">
    <property type="entry name" value="ATG11"/>
    <property type="match status" value="1"/>
</dbReference>
<name>A0A8K1C4P6_PYTOL</name>
<dbReference type="GO" id="GO:0000045">
    <property type="term" value="P:autophagosome assembly"/>
    <property type="evidence" value="ECO:0007669"/>
    <property type="project" value="InterPro"/>
</dbReference>
<evidence type="ECO:0000259" key="7">
    <source>
        <dbReference type="Pfam" id="PF04108"/>
    </source>
</evidence>
<feature type="coiled-coil region" evidence="5">
    <location>
        <begin position="757"/>
        <end position="787"/>
    </location>
</feature>
<dbReference type="EMBL" id="SPLM01000145">
    <property type="protein sequence ID" value="TMW56373.1"/>
    <property type="molecule type" value="Genomic_DNA"/>
</dbReference>
<evidence type="ECO:0008006" key="11">
    <source>
        <dbReference type="Google" id="ProtNLM"/>
    </source>
</evidence>
<evidence type="ECO:0000256" key="4">
    <source>
        <dbReference type="ARBA" id="ARBA00023054"/>
    </source>
</evidence>
<feature type="coiled-coil region" evidence="5">
    <location>
        <begin position="551"/>
        <end position="578"/>
    </location>
</feature>
<evidence type="ECO:0000313" key="10">
    <source>
        <dbReference type="Proteomes" id="UP000794436"/>
    </source>
</evidence>
<reference evidence="9" key="1">
    <citation type="submission" date="2019-03" db="EMBL/GenBank/DDBJ databases">
        <title>Long read genome sequence of the mycoparasitic Pythium oligandrum ATCC 38472 isolated from sugarbeet rhizosphere.</title>
        <authorList>
            <person name="Gaulin E."/>
        </authorList>
    </citation>
    <scope>NUCLEOTIDE SEQUENCE</scope>
    <source>
        <strain evidence="9">ATCC 38472_TT</strain>
    </source>
</reference>
<dbReference type="Pfam" id="PF04108">
    <property type="entry name" value="ATG17_like"/>
    <property type="match status" value="1"/>
</dbReference>
<feature type="compositionally biased region" description="Acidic residues" evidence="6">
    <location>
        <begin position="513"/>
        <end position="530"/>
    </location>
</feature>
<evidence type="ECO:0000256" key="6">
    <source>
        <dbReference type="SAM" id="MobiDB-lite"/>
    </source>
</evidence>
<accession>A0A8K1C4P6</accession>
<keyword evidence="10" id="KW-1185">Reference proteome</keyword>
<dbReference type="GO" id="GO:0034517">
    <property type="term" value="P:ribophagy"/>
    <property type="evidence" value="ECO:0007669"/>
    <property type="project" value="TreeGrafter"/>
</dbReference>
<evidence type="ECO:0000259" key="8">
    <source>
        <dbReference type="Pfam" id="PF10377"/>
    </source>
</evidence>
<protein>
    <recommendedName>
        <fullName evidence="11">Autophagy-related protein 11 C-terminal domain-containing protein</fullName>
    </recommendedName>
</protein>
<feature type="domain" description="Autophagy-related protein 11 C-terminal" evidence="8">
    <location>
        <begin position="771"/>
        <end position="888"/>
    </location>
</feature>
<evidence type="ECO:0000256" key="3">
    <source>
        <dbReference type="ARBA" id="ARBA00023006"/>
    </source>
</evidence>
<feature type="domain" description="Autophagy protein ATG17-like" evidence="7">
    <location>
        <begin position="137"/>
        <end position="484"/>
    </location>
</feature>
<dbReference type="GO" id="GO:0034045">
    <property type="term" value="C:phagophore assembly site membrane"/>
    <property type="evidence" value="ECO:0007669"/>
    <property type="project" value="TreeGrafter"/>
</dbReference>
<dbReference type="InterPro" id="IPR040040">
    <property type="entry name" value="ATG11"/>
</dbReference>
<keyword evidence="2" id="KW-0653">Protein transport</keyword>
<dbReference type="GO" id="GO:0019901">
    <property type="term" value="F:protein kinase binding"/>
    <property type="evidence" value="ECO:0007669"/>
    <property type="project" value="TreeGrafter"/>
</dbReference>
<dbReference type="InterPro" id="IPR019460">
    <property type="entry name" value="Atg11_C"/>
</dbReference>
<dbReference type="InterPro" id="IPR045326">
    <property type="entry name" value="ATG17-like_dom"/>
</dbReference>
<keyword evidence="3" id="KW-0072">Autophagy</keyword>
<keyword evidence="4 5" id="KW-0175">Coiled coil</keyword>